<dbReference type="Gene3D" id="1.20.1250.20">
    <property type="entry name" value="MFS general substrate transporter like domains"/>
    <property type="match status" value="2"/>
</dbReference>
<dbReference type="GeneID" id="111130398"/>
<keyword evidence="4" id="KW-1185">Reference proteome</keyword>
<dbReference type="InterPro" id="IPR011701">
    <property type="entry name" value="MFS"/>
</dbReference>
<dbReference type="InterPro" id="IPR050327">
    <property type="entry name" value="Proton-linked_MCT"/>
</dbReference>
<dbReference type="GO" id="GO:0008028">
    <property type="term" value="F:monocarboxylic acid transmembrane transporter activity"/>
    <property type="evidence" value="ECO:0007669"/>
    <property type="project" value="TreeGrafter"/>
</dbReference>
<dbReference type="OrthoDB" id="6499973at2759"/>
<dbReference type="Proteomes" id="UP000694844">
    <property type="component" value="Chromosome 4"/>
</dbReference>
<dbReference type="Pfam" id="PF07690">
    <property type="entry name" value="MFS_1"/>
    <property type="match status" value="1"/>
</dbReference>
<keyword evidence="2" id="KW-1133">Transmembrane helix</keyword>
<feature type="transmembrane region" description="Helical" evidence="2">
    <location>
        <begin position="65"/>
        <end position="91"/>
    </location>
</feature>
<feature type="transmembrane region" description="Helical" evidence="2">
    <location>
        <begin position="463"/>
        <end position="483"/>
    </location>
</feature>
<keyword evidence="2" id="KW-0472">Membrane</keyword>
<evidence type="ECO:0000256" key="2">
    <source>
        <dbReference type="SAM" id="Phobius"/>
    </source>
</evidence>
<evidence type="ECO:0000313" key="4">
    <source>
        <dbReference type="Proteomes" id="UP000694844"/>
    </source>
</evidence>
<evidence type="ECO:0000256" key="1">
    <source>
        <dbReference type="ARBA" id="ARBA00004141"/>
    </source>
</evidence>
<name>A0A8B8E087_CRAVI</name>
<dbReference type="KEGG" id="cvn:111130398"/>
<dbReference type="PROSITE" id="PS50850">
    <property type="entry name" value="MFS"/>
    <property type="match status" value="1"/>
</dbReference>
<evidence type="ECO:0000313" key="5">
    <source>
        <dbReference type="RefSeq" id="XP_022333144.1"/>
    </source>
</evidence>
<feature type="transmembrane region" description="Helical" evidence="2">
    <location>
        <begin position="147"/>
        <end position="180"/>
    </location>
</feature>
<sequence length="537" mass="58520">MNSTSQALKDKLLLGDYSRPLHVYDKMTCKACSANRAVLRNSKNSESTNVHNRNDVTPIGRDGGYAWVILAGSFYSSFCMEGLIGSFGLLLPTLMEEFRASAAVVSMLNSSLIGIFLVLGFFSSVLIERYGTRPVMFTGSCVYSLGLFFSFLAPNILVLFITYGLLCGFGIGLIFVPATMIVNQYFDRRRPLANGILCSGSGIGILVMSPIIENSIEAFGWRGALLIYACFTLQLCVCACLMRPIKLAKNPAQKQPDDIRGEQTYPLMEKELESEKCEPKYASLPFLRSTVDTCSCSTLSLPMLFGSHLSIDKGKQGSQIDKKENQKQERKSCALPPFLTRKPFLFIAVGCLLTQMGQFIPLTFIGDYGNHVGVTSQEISIVLSIFGVANTIGRFFAGLIANTRCLTHLAICSFGLVLSAVACFLFFLCTTFGTLIGFSITYGFFIGFFPPMQPLMIMDYLGLEQLTAGFGFVTMLKGPAAIIGPPFAGALLGMTGNYETVNGLAGVIFTLAVCAQMFALCWEPHVKKSPTDAELDV</sequence>
<proteinExistence type="predicted"/>
<comment type="subcellular location">
    <subcellularLocation>
        <location evidence="1">Membrane</location>
        <topology evidence="1">Multi-pass membrane protein</topology>
    </subcellularLocation>
</comment>
<dbReference type="RefSeq" id="XP_022333144.1">
    <property type="nucleotide sequence ID" value="XM_022477436.1"/>
</dbReference>
<dbReference type="InterPro" id="IPR020846">
    <property type="entry name" value="MFS_dom"/>
</dbReference>
<dbReference type="CDD" id="cd17352">
    <property type="entry name" value="MFS_MCT_SLC16"/>
    <property type="match status" value="1"/>
</dbReference>
<feature type="transmembrane region" description="Helical" evidence="2">
    <location>
        <begin position="192"/>
        <end position="212"/>
    </location>
</feature>
<dbReference type="PANTHER" id="PTHR11360:SF286">
    <property type="entry name" value="GH22266P"/>
    <property type="match status" value="1"/>
</dbReference>
<dbReference type="GO" id="GO:0016020">
    <property type="term" value="C:membrane"/>
    <property type="evidence" value="ECO:0007669"/>
    <property type="project" value="UniProtKB-SubCell"/>
</dbReference>
<feature type="transmembrane region" description="Helical" evidence="2">
    <location>
        <begin position="434"/>
        <end position="451"/>
    </location>
</feature>
<reference evidence="5" key="1">
    <citation type="submission" date="2025-08" db="UniProtKB">
        <authorList>
            <consortium name="RefSeq"/>
        </authorList>
    </citation>
    <scope>IDENTIFICATION</scope>
    <source>
        <tissue evidence="5">Whole sample</tissue>
    </source>
</reference>
<feature type="transmembrane region" description="Helical" evidence="2">
    <location>
        <begin position="409"/>
        <end position="428"/>
    </location>
</feature>
<feature type="transmembrane region" description="Helical" evidence="2">
    <location>
        <begin position="103"/>
        <end position="127"/>
    </location>
</feature>
<dbReference type="InterPro" id="IPR036259">
    <property type="entry name" value="MFS_trans_sf"/>
</dbReference>
<accession>A0A8B8E087</accession>
<feature type="transmembrane region" description="Helical" evidence="2">
    <location>
        <begin position="344"/>
        <end position="366"/>
    </location>
</feature>
<keyword evidence="2" id="KW-0812">Transmembrane</keyword>
<dbReference type="AlphaFoldDB" id="A0A8B8E087"/>
<organism evidence="4 5">
    <name type="scientific">Crassostrea virginica</name>
    <name type="common">Eastern oyster</name>
    <dbReference type="NCBI Taxonomy" id="6565"/>
    <lineage>
        <taxon>Eukaryota</taxon>
        <taxon>Metazoa</taxon>
        <taxon>Spiralia</taxon>
        <taxon>Lophotrochozoa</taxon>
        <taxon>Mollusca</taxon>
        <taxon>Bivalvia</taxon>
        <taxon>Autobranchia</taxon>
        <taxon>Pteriomorphia</taxon>
        <taxon>Ostreida</taxon>
        <taxon>Ostreoidea</taxon>
        <taxon>Ostreidae</taxon>
        <taxon>Crassostrea</taxon>
    </lineage>
</organism>
<gene>
    <name evidence="5" type="primary">LOC111130398</name>
</gene>
<feature type="domain" description="Major facilitator superfamily (MFS) profile" evidence="3">
    <location>
        <begin position="65"/>
        <end position="527"/>
    </location>
</feature>
<protein>
    <submittedName>
        <fullName evidence="5">Monocarboxylate transporter 12-like isoform X1</fullName>
    </submittedName>
</protein>
<feature type="transmembrane region" description="Helical" evidence="2">
    <location>
        <begin position="224"/>
        <end position="245"/>
    </location>
</feature>
<feature type="transmembrane region" description="Helical" evidence="2">
    <location>
        <begin position="503"/>
        <end position="522"/>
    </location>
</feature>
<dbReference type="SUPFAM" id="SSF103473">
    <property type="entry name" value="MFS general substrate transporter"/>
    <property type="match status" value="1"/>
</dbReference>
<evidence type="ECO:0000259" key="3">
    <source>
        <dbReference type="PROSITE" id="PS50850"/>
    </source>
</evidence>
<dbReference type="PANTHER" id="PTHR11360">
    <property type="entry name" value="MONOCARBOXYLATE TRANSPORTER"/>
    <property type="match status" value="1"/>
</dbReference>